<dbReference type="GO" id="GO:0009898">
    <property type="term" value="C:cytoplasmic side of plasma membrane"/>
    <property type="evidence" value="ECO:0007669"/>
    <property type="project" value="UniProtKB-UniRule"/>
</dbReference>
<evidence type="ECO:0000256" key="4">
    <source>
        <dbReference type="ARBA" id="ARBA00023306"/>
    </source>
</evidence>
<dbReference type="Pfam" id="PF14450">
    <property type="entry name" value="FtsA"/>
    <property type="match status" value="1"/>
</dbReference>
<evidence type="ECO:0000313" key="9">
    <source>
        <dbReference type="Proteomes" id="UP000680020"/>
    </source>
</evidence>
<evidence type="ECO:0000259" key="7">
    <source>
        <dbReference type="SMART" id="SM00842"/>
    </source>
</evidence>
<comment type="similarity">
    <text evidence="5 6">Belongs to the FtsA/MreB family.</text>
</comment>
<evidence type="ECO:0000313" key="8">
    <source>
        <dbReference type="EMBL" id="MBS7825356.1"/>
    </source>
</evidence>
<dbReference type="GO" id="GO:0032153">
    <property type="term" value="C:cell division site"/>
    <property type="evidence" value="ECO:0007669"/>
    <property type="project" value="UniProtKB-UniRule"/>
</dbReference>
<dbReference type="Proteomes" id="UP000680020">
    <property type="component" value="Unassembled WGS sequence"/>
</dbReference>
<sequence>MADNKQVVNEETPSLVVGLDIGTSKVLAVVAEVNDHHVIIRGLSRQKTYGVNAGEISDIEQVAAAVKNAITDLEQQSECRIYSLSASLSGKHIECYETGGMVPINRKEVTYKDKQEVLNTAYDMALPQGSEIINMIPQEYEIDKQKGITNPIGMAGIRLAVKALAIAAASNALDNTRKCIRRCNFDVDHFVFQGLASSIAVLTEDEKRLGVCLVDIGSGTLDLAIYINGQLKDVVSIPFGGDFVTMDIARVMHMSTDLAESFKVKYGSASVDRVPHGEMVSMPVHQGVKTVSRADLAAIIEPRYDDFFGLIRQTLKSNYYDHMLGAGLVFTGGAANIDGFVDAAISYFDQPVRVGYVKNVQLDPKLREKNINISDPEYANVIGLLRTQQEYLIHHRGLIEEAPKLTFLQKVKKGLKQYF</sequence>
<dbReference type="GO" id="GO:0043093">
    <property type="term" value="P:FtsZ-dependent cytokinesis"/>
    <property type="evidence" value="ECO:0007669"/>
    <property type="project" value="UniProtKB-UniRule"/>
</dbReference>
<dbReference type="PIRSF" id="PIRSF003101">
    <property type="entry name" value="FtsA"/>
    <property type="match status" value="1"/>
</dbReference>
<reference evidence="8" key="1">
    <citation type="submission" date="2021-03" db="EMBL/GenBank/DDBJ databases">
        <title>Identification and antibiotic profiling of Wohlfahrtiimonas chitiniclastica, an underestimated human pathogen.</title>
        <authorList>
            <person name="Kopf A."/>
            <person name="Bunk B."/>
            <person name="Coldewey S."/>
            <person name="Gunzer F."/>
            <person name="Riedel T."/>
            <person name="Schroettner P."/>
        </authorList>
    </citation>
    <scope>NUCLEOTIDE SEQUENCE</scope>
    <source>
        <strain evidence="8">DSM 100917</strain>
    </source>
</reference>
<dbReference type="InterPro" id="IPR003494">
    <property type="entry name" value="SHS2_FtsA"/>
</dbReference>
<keyword evidence="1 5" id="KW-1003">Cell membrane</keyword>
<evidence type="ECO:0000256" key="2">
    <source>
        <dbReference type="ARBA" id="ARBA00022618"/>
    </source>
</evidence>
<dbReference type="GeneID" id="58264159"/>
<keyword evidence="2 5" id="KW-0132">Cell division</keyword>
<dbReference type="AlphaFoldDB" id="A0AB35C022"/>
<dbReference type="Pfam" id="PF02491">
    <property type="entry name" value="SHS2_FTSA"/>
    <property type="match status" value="1"/>
</dbReference>
<evidence type="ECO:0000256" key="5">
    <source>
        <dbReference type="HAMAP-Rule" id="MF_02033"/>
    </source>
</evidence>
<dbReference type="InterPro" id="IPR043129">
    <property type="entry name" value="ATPase_NBD"/>
</dbReference>
<evidence type="ECO:0000256" key="1">
    <source>
        <dbReference type="ARBA" id="ARBA00022475"/>
    </source>
</evidence>
<comment type="subcellular location">
    <subcellularLocation>
        <location evidence="5">Cell membrane</location>
        <topology evidence="5">Peripheral membrane protein</topology>
        <orientation evidence="5">Cytoplasmic side</orientation>
    </subcellularLocation>
    <text evidence="5">Localizes to the Z ring in an FtsZ-dependent manner. Targeted to the membrane through a conserved C-terminal amphipathic helix.</text>
</comment>
<dbReference type="Gene3D" id="3.30.420.40">
    <property type="match status" value="2"/>
</dbReference>
<comment type="caution">
    <text evidence="8">The sequence shown here is derived from an EMBL/GenBank/DDBJ whole genome shotgun (WGS) entry which is preliminary data.</text>
</comment>
<feature type="domain" description="SHS2" evidence="7">
    <location>
        <begin position="16"/>
        <end position="201"/>
    </location>
</feature>
<dbReference type="SMART" id="SM00842">
    <property type="entry name" value="FtsA"/>
    <property type="match status" value="1"/>
</dbReference>
<dbReference type="SUPFAM" id="SSF53067">
    <property type="entry name" value="Actin-like ATPase domain"/>
    <property type="match status" value="2"/>
</dbReference>
<dbReference type="CDD" id="cd24048">
    <property type="entry name" value="ASKHA_NBD_FtsA"/>
    <property type="match status" value="1"/>
</dbReference>
<dbReference type="Gene3D" id="3.30.1490.110">
    <property type="match status" value="1"/>
</dbReference>
<gene>
    <name evidence="5 8" type="primary">ftsA</name>
    <name evidence="8" type="ORF">J7561_09095</name>
</gene>
<name>A0AB35C022_9GAMM</name>
<keyword evidence="4 5" id="KW-0131">Cell cycle</keyword>
<dbReference type="NCBIfam" id="TIGR01174">
    <property type="entry name" value="ftsA"/>
    <property type="match status" value="1"/>
</dbReference>
<protein>
    <recommendedName>
        <fullName evidence="5 6">Cell division protein FtsA</fullName>
    </recommendedName>
</protein>
<dbReference type="EMBL" id="JAGIBU010000011">
    <property type="protein sequence ID" value="MBS7825356.1"/>
    <property type="molecule type" value="Genomic_DNA"/>
</dbReference>
<dbReference type="PANTHER" id="PTHR32432:SF4">
    <property type="entry name" value="CELL DIVISION PROTEIN FTSA"/>
    <property type="match status" value="1"/>
</dbReference>
<dbReference type="PANTHER" id="PTHR32432">
    <property type="entry name" value="CELL DIVISION PROTEIN FTSA-RELATED"/>
    <property type="match status" value="1"/>
</dbReference>
<keyword evidence="3 5" id="KW-0472">Membrane</keyword>
<proteinExistence type="inferred from homology"/>
<evidence type="ECO:0000256" key="6">
    <source>
        <dbReference type="PIRNR" id="PIRNR003101"/>
    </source>
</evidence>
<dbReference type="RefSeq" id="WP_008316754.1">
    <property type="nucleotide sequence ID" value="NZ_CP115969.1"/>
</dbReference>
<dbReference type="InterPro" id="IPR020823">
    <property type="entry name" value="Cell_div_FtsA"/>
</dbReference>
<dbReference type="InterPro" id="IPR050696">
    <property type="entry name" value="FtsA/MreB"/>
</dbReference>
<organism evidence="8 9">
    <name type="scientific">Wohlfahrtiimonas chitiniclastica</name>
    <dbReference type="NCBI Taxonomy" id="400946"/>
    <lineage>
        <taxon>Bacteria</taxon>
        <taxon>Pseudomonadati</taxon>
        <taxon>Pseudomonadota</taxon>
        <taxon>Gammaproteobacteria</taxon>
        <taxon>Cardiobacteriales</taxon>
        <taxon>Ignatzschineriaceae</taxon>
        <taxon>Wohlfahrtiimonas</taxon>
    </lineage>
</organism>
<comment type="function">
    <text evidence="5 6">Cell division protein that is involved in the assembly of the Z ring. May serve as a membrane anchor for the Z ring.</text>
</comment>
<dbReference type="HAMAP" id="MF_02033">
    <property type="entry name" value="FtsA"/>
    <property type="match status" value="1"/>
</dbReference>
<comment type="subunit">
    <text evidence="5">Self-interacts. Interacts with FtsZ.</text>
</comment>
<evidence type="ECO:0000256" key="3">
    <source>
        <dbReference type="ARBA" id="ARBA00023136"/>
    </source>
</evidence>
<accession>A0AB35C022</accession>